<dbReference type="InterPro" id="IPR001054">
    <property type="entry name" value="A/G_cyclase"/>
</dbReference>
<evidence type="ECO:0000313" key="10">
    <source>
        <dbReference type="Proteomes" id="UP000747399"/>
    </source>
</evidence>
<evidence type="ECO:0000256" key="4">
    <source>
        <dbReference type="ARBA" id="ARBA00022989"/>
    </source>
</evidence>
<keyword evidence="3" id="KW-0547">Nucleotide-binding</keyword>
<dbReference type="GO" id="GO:0005886">
    <property type="term" value="C:plasma membrane"/>
    <property type="evidence" value="ECO:0007669"/>
    <property type="project" value="TreeGrafter"/>
</dbReference>
<dbReference type="InterPro" id="IPR050401">
    <property type="entry name" value="Cyclic_nucleotide_synthase"/>
</dbReference>
<dbReference type="Pfam" id="PF00211">
    <property type="entry name" value="Guanylate_cyc"/>
    <property type="match status" value="1"/>
</dbReference>
<gene>
    <name evidence="9" type="ORF">Vafri_12754</name>
</gene>
<dbReference type="PANTHER" id="PTHR11920:SF335">
    <property type="entry name" value="GUANYLATE CYCLASE"/>
    <property type="match status" value="1"/>
</dbReference>
<evidence type="ECO:0000256" key="6">
    <source>
        <dbReference type="ARBA" id="ARBA00023239"/>
    </source>
</evidence>
<dbReference type="PROSITE" id="PS50125">
    <property type="entry name" value="GUANYLATE_CYCLASE_2"/>
    <property type="match status" value="1"/>
</dbReference>
<comment type="caution">
    <text evidence="9">The sequence shown here is derived from an EMBL/GenBank/DDBJ whole genome shotgun (WGS) entry which is preliminary data.</text>
</comment>
<comment type="subcellular location">
    <subcellularLocation>
        <location evidence="1">Membrane</location>
    </subcellularLocation>
</comment>
<organism evidence="9 10">
    <name type="scientific">Volvox africanus</name>
    <dbReference type="NCBI Taxonomy" id="51714"/>
    <lineage>
        <taxon>Eukaryota</taxon>
        <taxon>Viridiplantae</taxon>
        <taxon>Chlorophyta</taxon>
        <taxon>core chlorophytes</taxon>
        <taxon>Chlorophyceae</taxon>
        <taxon>CS clade</taxon>
        <taxon>Chlamydomonadales</taxon>
        <taxon>Volvocaceae</taxon>
        <taxon>Volvox</taxon>
    </lineage>
</organism>
<name>A0A8J4BF67_9CHLO</name>
<keyword evidence="2" id="KW-0812">Transmembrane</keyword>
<dbReference type="AlphaFoldDB" id="A0A8J4BF67"/>
<dbReference type="GO" id="GO:0000166">
    <property type="term" value="F:nucleotide binding"/>
    <property type="evidence" value="ECO:0007669"/>
    <property type="project" value="UniProtKB-KW"/>
</dbReference>
<sequence length="193" mass="20494">WFEVVVSGIPHPATGEILLLVVQHDISSRVWAEKHLARVMEAEHLLLESIFPQHVLEHIAVMAATSALQGEEGPTGALLRESQPANSLQPSAQMQVGPEGPQHHHQQALAADQGQESGTGHAHGASLSSVHRNMLGVGPPAGSQAVPITGDTFLHLATSHSALTVLFCDIQGFTAMCNSVKPATVMSFLNDLY</sequence>
<evidence type="ECO:0000256" key="7">
    <source>
        <dbReference type="SAM" id="MobiDB-lite"/>
    </source>
</evidence>
<dbReference type="EMBL" id="BNCO01000028">
    <property type="protein sequence ID" value="GIL57541.1"/>
    <property type="molecule type" value="Genomic_DNA"/>
</dbReference>
<dbReference type="PANTHER" id="PTHR11920">
    <property type="entry name" value="GUANYLYL CYCLASE"/>
    <property type="match status" value="1"/>
</dbReference>
<evidence type="ECO:0000256" key="5">
    <source>
        <dbReference type="ARBA" id="ARBA00023136"/>
    </source>
</evidence>
<feature type="domain" description="Guanylate cyclase" evidence="8">
    <location>
        <begin position="164"/>
        <end position="193"/>
    </location>
</feature>
<evidence type="ECO:0000256" key="2">
    <source>
        <dbReference type="ARBA" id="ARBA00022692"/>
    </source>
</evidence>
<proteinExistence type="predicted"/>
<keyword evidence="4" id="KW-1133">Transmembrane helix</keyword>
<evidence type="ECO:0000313" key="9">
    <source>
        <dbReference type="EMBL" id="GIL57541.1"/>
    </source>
</evidence>
<accession>A0A8J4BF67</accession>
<dbReference type="Proteomes" id="UP000747399">
    <property type="component" value="Unassembled WGS sequence"/>
</dbReference>
<protein>
    <recommendedName>
        <fullName evidence="8">Guanylate cyclase domain-containing protein</fullName>
    </recommendedName>
</protein>
<dbReference type="GO" id="GO:0007168">
    <property type="term" value="P:receptor guanylyl cyclase signaling pathway"/>
    <property type="evidence" value="ECO:0007669"/>
    <property type="project" value="TreeGrafter"/>
</dbReference>
<feature type="non-terminal residue" evidence="9">
    <location>
        <position position="1"/>
    </location>
</feature>
<evidence type="ECO:0000256" key="1">
    <source>
        <dbReference type="ARBA" id="ARBA00004370"/>
    </source>
</evidence>
<reference evidence="9" key="1">
    <citation type="journal article" date="2021" name="Proc. Natl. Acad. Sci. U.S.A.">
        <title>Three genomes in the algal genus Volvox reveal the fate of a haploid sex-determining region after a transition to homothallism.</title>
        <authorList>
            <person name="Yamamoto K."/>
            <person name="Hamaji T."/>
            <person name="Kawai-Toyooka H."/>
            <person name="Matsuzaki R."/>
            <person name="Takahashi F."/>
            <person name="Nishimura Y."/>
            <person name="Kawachi M."/>
            <person name="Noguchi H."/>
            <person name="Minakuchi Y."/>
            <person name="Umen J.G."/>
            <person name="Toyoda A."/>
            <person name="Nozaki H."/>
        </authorList>
    </citation>
    <scope>NUCLEOTIDE SEQUENCE</scope>
    <source>
        <strain evidence="9">NIES-3780</strain>
    </source>
</reference>
<keyword evidence="5" id="KW-0472">Membrane</keyword>
<evidence type="ECO:0000259" key="8">
    <source>
        <dbReference type="PROSITE" id="PS50125"/>
    </source>
</evidence>
<dbReference type="SUPFAM" id="SSF55073">
    <property type="entry name" value="Nucleotide cyclase"/>
    <property type="match status" value="1"/>
</dbReference>
<keyword evidence="6" id="KW-0456">Lyase</keyword>
<keyword evidence="10" id="KW-1185">Reference proteome</keyword>
<evidence type="ECO:0000256" key="3">
    <source>
        <dbReference type="ARBA" id="ARBA00022741"/>
    </source>
</evidence>
<dbReference type="Gene3D" id="3.30.70.1230">
    <property type="entry name" value="Nucleotide cyclase"/>
    <property type="match status" value="1"/>
</dbReference>
<dbReference type="GO" id="GO:0004383">
    <property type="term" value="F:guanylate cyclase activity"/>
    <property type="evidence" value="ECO:0007669"/>
    <property type="project" value="TreeGrafter"/>
</dbReference>
<dbReference type="GO" id="GO:0035556">
    <property type="term" value="P:intracellular signal transduction"/>
    <property type="evidence" value="ECO:0007669"/>
    <property type="project" value="InterPro"/>
</dbReference>
<dbReference type="InterPro" id="IPR029787">
    <property type="entry name" value="Nucleotide_cyclase"/>
</dbReference>
<dbReference type="GO" id="GO:0001653">
    <property type="term" value="F:peptide receptor activity"/>
    <property type="evidence" value="ECO:0007669"/>
    <property type="project" value="TreeGrafter"/>
</dbReference>
<feature type="compositionally biased region" description="Polar residues" evidence="7">
    <location>
        <begin position="83"/>
        <end position="94"/>
    </location>
</feature>
<feature type="non-terminal residue" evidence="9">
    <location>
        <position position="193"/>
    </location>
</feature>
<dbReference type="GO" id="GO:0004016">
    <property type="term" value="F:adenylate cyclase activity"/>
    <property type="evidence" value="ECO:0007669"/>
    <property type="project" value="TreeGrafter"/>
</dbReference>
<feature type="region of interest" description="Disordered" evidence="7">
    <location>
        <begin position="72"/>
        <end position="125"/>
    </location>
</feature>